<dbReference type="Pfam" id="PF00484">
    <property type="entry name" value="Pro_CA"/>
    <property type="match status" value="1"/>
</dbReference>
<organism evidence="2 3">
    <name type="scientific">Rhodonellum ikkaensis</name>
    <dbReference type="NCBI Taxonomy" id="336829"/>
    <lineage>
        <taxon>Bacteria</taxon>
        <taxon>Pseudomonadati</taxon>
        <taxon>Bacteroidota</taxon>
        <taxon>Cytophagia</taxon>
        <taxon>Cytophagales</taxon>
        <taxon>Cytophagaceae</taxon>
        <taxon>Rhodonellum</taxon>
    </lineage>
</organism>
<dbReference type="NCBIfam" id="NF011765">
    <property type="entry name" value="PRK15219.1"/>
    <property type="match status" value="1"/>
</dbReference>
<dbReference type="Proteomes" id="UP000199663">
    <property type="component" value="Unassembled WGS sequence"/>
</dbReference>
<evidence type="ECO:0000256" key="1">
    <source>
        <dbReference type="ARBA" id="ARBA00006217"/>
    </source>
</evidence>
<evidence type="ECO:0000313" key="2">
    <source>
        <dbReference type="EMBL" id="SDY84067.1"/>
    </source>
</evidence>
<comment type="similarity">
    <text evidence="1">Belongs to the beta-class carbonic anhydrase family.</text>
</comment>
<dbReference type="InterPro" id="IPR001765">
    <property type="entry name" value="Carbonic_anhydrase"/>
</dbReference>
<dbReference type="EMBL" id="FNQC01000003">
    <property type="protein sequence ID" value="SDY84067.1"/>
    <property type="molecule type" value="Genomic_DNA"/>
</dbReference>
<proteinExistence type="inferred from homology"/>
<dbReference type="SUPFAM" id="SSF53056">
    <property type="entry name" value="beta-carbonic anhydrase, cab"/>
    <property type="match status" value="1"/>
</dbReference>
<keyword evidence="3" id="KW-1185">Reference proteome</keyword>
<accession>A0A1H3N552</accession>
<gene>
    <name evidence="2" type="ORF">SAMN05444412_103103</name>
</gene>
<dbReference type="PANTHER" id="PTHR11002:SF79">
    <property type="entry name" value="CARBONIC ANHYDRASE 2"/>
    <property type="match status" value="1"/>
</dbReference>
<name>A0A1H3N552_9BACT</name>
<protein>
    <submittedName>
        <fullName evidence="2">Carbonic anhydrase</fullName>
    </submittedName>
</protein>
<dbReference type="Gene3D" id="3.40.1050.10">
    <property type="entry name" value="Carbonic anhydrase"/>
    <property type="match status" value="1"/>
</dbReference>
<comment type="caution">
    <text evidence="2">The sequence shown here is derived from an EMBL/GenBank/DDBJ whole genome shotgun (WGS) entry which is preliminary data.</text>
</comment>
<dbReference type="CDD" id="cd03378">
    <property type="entry name" value="beta_CA_cladeC"/>
    <property type="match status" value="1"/>
</dbReference>
<dbReference type="PANTHER" id="PTHR11002">
    <property type="entry name" value="CARBONIC ANHYDRASE"/>
    <property type="match status" value="1"/>
</dbReference>
<dbReference type="InterPro" id="IPR036874">
    <property type="entry name" value="Carbonic_anhydrase_sf"/>
</dbReference>
<dbReference type="SMART" id="SM00947">
    <property type="entry name" value="Pro_CA"/>
    <property type="match status" value="1"/>
</dbReference>
<sequence>MMKAIDKEYQSSITPERALEILKEGNERFMNNLKANRDLLQQANQTRNGQWPFATILSCIDSRTSAELIFDQGLGDIFSIRIAGNIVNTDIIGSMEFACKLAGSKLLVVLGHTRCGAVKGACDHVEMGNLTELLAKLQTAVYLEKETLDESQRNSSNAVFVENVATISVKRSVQAIIERSYILEQMIEKGKIAIIGAMHDLDTGMVEFYEDTLITHSNIESTRRQDD</sequence>
<reference evidence="2 3" key="1">
    <citation type="submission" date="2016-10" db="EMBL/GenBank/DDBJ databases">
        <authorList>
            <person name="Varghese N."/>
            <person name="Submissions S."/>
        </authorList>
    </citation>
    <scope>NUCLEOTIDE SEQUENCE [LARGE SCALE GENOMIC DNA]</scope>
    <source>
        <strain evidence="2 3">DSM 17997</strain>
    </source>
</reference>
<evidence type="ECO:0000313" key="3">
    <source>
        <dbReference type="Proteomes" id="UP000199663"/>
    </source>
</evidence>